<dbReference type="KEGG" id="dsc:ABOD76_08220"/>
<proteinExistence type="predicted"/>
<feature type="region of interest" description="Disordered" evidence="1">
    <location>
        <begin position="141"/>
        <end position="182"/>
    </location>
</feature>
<dbReference type="AlphaFoldDB" id="A0AAU7UDM4"/>
<dbReference type="InterPro" id="IPR009359">
    <property type="entry name" value="PaaB"/>
</dbReference>
<dbReference type="EMBL" id="CP158299">
    <property type="protein sequence ID" value="XBV86282.1"/>
    <property type="molecule type" value="Genomic_DNA"/>
</dbReference>
<name>A0AAU7UDM4_9DEIO</name>
<evidence type="ECO:0000256" key="1">
    <source>
        <dbReference type="SAM" id="MobiDB-lite"/>
    </source>
</evidence>
<feature type="compositionally biased region" description="Basic and acidic residues" evidence="1">
    <location>
        <begin position="173"/>
        <end position="182"/>
    </location>
</feature>
<protein>
    <submittedName>
        <fullName evidence="2">Phenylacetic acid degradation protein</fullName>
    </submittedName>
</protein>
<gene>
    <name evidence="2" type="ORF">ABOD76_08220</name>
</gene>
<reference evidence="2" key="1">
    <citation type="submission" date="2024-06" db="EMBL/GenBank/DDBJ databases">
        <title>Draft Genome Sequence of Deinococcus sonorensis Type Strain KR-87, a Biofilm Producing Representative of the Genus Deinococcus.</title>
        <authorList>
            <person name="Boren L.S."/>
            <person name="Grosso R.A."/>
            <person name="Hugenberg-Cox A.N."/>
            <person name="Hill J.T.E."/>
            <person name="Albert C.M."/>
            <person name="Tuohy J.M."/>
        </authorList>
    </citation>
    <scope>NUCLEOTIDE SEQUENCE</scope>
    <source>
        <strain evidence="2">KR-87</strain>
    </source>
</reference>
<dbReference type="Pfam" id="PF06243">
    <property type="entry name" value="PaaB"/>
    <property type="match status" value="2"/>
</dbReference>
<dbReference type="Gene3D" id="3.10.20.520">
    <property type="entry name" value="Phenylacetic acid degradation B"/>
    <property type="match status" value="2"/>
</dbReference>
<dbReference type="InterPro" id="IPR038693">
    <property type="entry name" value="PaaB_sf"/>
</dbReference>
<evidence type="ECO:0000313" key="2">
    <source>
        <dbReference type="EMBL" id="XBV86282.1"/>
    </source>
</evidence>
<sequence length="182" mass="20087">MSAGPDTQWPRWEVFKQDGPGKRHQAVGSVHAADPQHALYTARSVFARRPAAVSLWVALAQDIHAITLEQRQAGATLPGTPGPAQPYRVFGKASQRRAMTFVDDLGTVEAASPQAALEQACERYGDDLLVWWVVPEPALHRSPEDAPSLDSWFAPAQDKTYRQQGSYGLVGRHPGERRREQP</sequence>
<dbReference type="RefSeq" id="WP_350244347.1">
    <property type="nucleotide sequence ID" value="NZ_CP158299.1"/>
</dbReference>
<accession>A0AAU7UDM4</accession>
<organism evidence="2">
    <name type="scientific">Deinococcus sonorensis KR-87</name>
    <dbReference type="NCBI Taxonomy" id="694439"/>
    <lineage>
        <taxon>Bacteria</taxon>
        <taxon>Thermotogati</taxon>
        <taxon>Deinococcota</taxon>
        <taxon>Deinococci</taxon>
        <taxon>Deinococcales</taxon>
        <taxon>Deinococcaceae</taxon>
        <taxon>Deinococcus</taxon>
    </lineage>
</organism>